<proteinExistence type="predicted"/>
<protein>
    <submittedName>
        <fullName evidence="2">Uncharacterized protein</fullName>
    </submittedName>
</protein>
<feature type="compositionally biased region" description="Polar residues" evidence="1">
    <location>
        <begin position="1"/>
        <end position="10"/>
    </location>
</feature>
<organism evidence="2">
    <name type="scientific">Oryza meridionalis</name>
    <dbReference type="NCBI Taxonomy" id="40149"/>
    <lineage>
        <taxon>Eukaryota</taxon>
        <taxon>Viridiplantae</taxon>
        <taxon>Streptophyta</taxon>
        <taxon>Embryophyta</taxon>
        <taxon>Tracheophyta</taxon>
        <taxon>Spermatophyta</taxon>
        <taxon>Magnoliopsida</taxon>
        <taxon>Liliopsida</taxon>
        <taxon>Poales</taxon>
        <taxon>Poaceae</taxon>
        <taxon>BOP clade</taxon>
        <taxon>Oryzoideae</taxon>
        <taxon>Oryzeae</taxon>
        <taxon>Oryzinae</taxon>
        <taxon>Oryza</taxon>
    </lineage>
</organism>
<dbReference type="Gramene" id="OMERI12G07840.1">
    <property type="protein sequence ID" value="OMERI12G07840.1"/>
    <property type="gene ID" value="OMERI12G07840"/>
</dbReference>
<accession>A0A0E0FBY9</accession>
<reference evidence="2" key="1">
    <citation type="submission" date="2015-04" db="UniProtKB">
        <authorList>
            <consortium name="EnsemblPlants"/>
        </authorList>
    </citation>
    <scope>IDENTIFICATION</scope>
</reference>
<evidence type="ECO:0000256" key="1">
    <source>
        <dbReference type="SAM" id="MobiDB-lite"/>
    </source>
</evidence>
<keyword evidence="3" id="KW-1185">Reference proteome</keyword>
<dbReference type="HOGENOM" id="CLU_1417199_0_0_1"/>
<dbReference type="EnsemblPlants" id="OMERI12G07840.1">
    <property type="protein sequence ID" value="OMERI12G07840.1"/>
    <property type="gene ID" value="OMERI12G07840"/>
</dbReference>
<name>A0A0E0FBY9_9ORYZ</name>
<dbReference type="Proteomes" id="UP000008021">
    <property type="component" value="Chromosome 12"/>
</dbReference>
<reference evidence="2" key="2">
    <citation type="submission" date="2018-05" db="EMBL/GenBank/DDBJ databases">
        <title>OmerRS3 (Oryza meridionalis Reference Sequence Version 3).</title>
        <authorList>
            <person name="Zhang J."/>
            <person name="Kudrna D."/>
            <person name="Lee S."/>
            <person name="Talag J."/>
            <person name="Welchert J."/>
            <person name="Wing R.A."/>
        </authorList>
    </citation>
    <scope>NUCLEOTIDE SEQUENCE [LARGE SCALE GENOMIC DNA]</scope>
    <source>
        <strain evidence="2">cv. OR44</strain>
    </source>
</reference>
<evidence type="ECO:0000313" key="2">
    <source>
        <dbReference type="EnsemblPlants" id="OMERI12G07840.1"/>
    </source>
</evidence>
<dbReference type="AlphaFoldDB" id="A0A0E0FBY9"/>
<feature type="region of interest" description="Disordered" evidence="1">
    <location>
        <begin position="1"/>
        <end position="75"/>
    </location>
</feature>
<sequence length="192" mass="21374">MGSSDSQRNGGPSDGWIHPPRDGGRRPRRRWDLSPIQSGRRQKRRIDTSDLARASPLETNPHRAATSTPQNRRLGSGFRRLREAAMVRRCVVVATGQMVWDAVAAWTPHCLFASSKICLHQILLHALRRSQSLVFVFLSCVAAEIAPLCLLSGHQRGKGIKEVVCRSSLEEGRIARRSCLQNFVVVFNGITV</sequence>
<evidence type="ECO:0000313" key="3">
    <source>
        <dbReference type="Proteomes" id="UP000008021"/>
    </source>
</evidence>